<dbReference type="InterPro" id="IPR036108">
    <property type="entry name" value="4pyrrol_syn_uPrphyn_synt_sf"/>
</dbReference>
<proteinExistence type="inferred from homology"/>
<dbReference type="EC" id="4.2.1.75" evidence="3 9"/>
<protein>
    <recommendedName>
        <fullName evidence="7 9">Uroporphyrinogen-III synthase</fullName>
        <ecNumber evidence="3 9">4.2.1.75</ecNumber>
    </recommendedName>
</protein>
<dbReference type="CDD" id="cd06578">
    <property type="entry name" value="HemD"/>
    <property type="match status" value="1"/>
</dbReference>
<dbReference type="STRING" id="1122188.SAMN02745674_01510"/>
<dbReference type="AlphaFoldDB" id="A0A1T4Q608"/>
<keyword evidence="12" id="KW-1185">Reference proteome</keyword>
<evidence type="ECO:0000313" key="11">
    <source>
        <dbReference type="EMBL" id="SJZ99213.1"/>
    </source>
</evidence>
<accession>A0A1T4Q608</accession>
<evidence type="ECO:0000256" key="7">
    <source>
        <dbReference type="ARBA" id="ARBA00040167"/>
    </source>
</evidence>
<gene>
    <name evidence="11" type="ORF">SAMN02745674_01510</name>
</gene>
<dbReference type="UniPathway" id="UPA00251">
    <property type="reaction ID" value="UER00320"/>
</dbReference>
<dbReference type="Gene3D" id="3.40.50.10090">
    <property type="match status" value="2"/>
</dbReference>
<evidence type="ECO:0000256" key="6">
    <source>
        <dbReference type="ARBA" id="ARBA00037589"/>
    </source>
</evidence>
<evidence type="ECO:0000256" key="3">
    <source>
        <dbReference type="ARBA" id="ARBA00013109"/>
    </source>
</evidence>
<dbReference type="GO" id="GO:0006780">
    <property type="term" value="P:uroporphyrinogen III biosynthetic process"/>
    <property type="evidence" value="ECO:0007669"/>
    <property type="project" value="UniProtKB-UniRule"/>
</dbReference>
<dbReference type="PANTHER" id="PTHR38042">
    <property type="entry name" value="UROPORPHYRINOGEN-III SYNTHASE, CHLOROPLASTIC"/>
    <property type="match status" value="1"/>
</dbReference>
<evidence type="ECO:0000256" key="4">
    <source>
        <dbReference type="ARBA" id="ARBA00023239"/>
    </source>
</evidence>
<dbReference type="GO" id="GO:0004852">
    <property type="term" value="F:uroporphyrinogen-III synthase activity"/>
    <property type="evidence" value="ECO:0007669"/>
    <property type="project" value="UniProtKB-UniRule"/>
</dbReference>
<comment type="catalytic activity">
    <reaction evidence="8 9">
        <text>hydroxymethylbilane = uroporphyrinogen III + H2O</text>
        <dbReference type="Rhea" id="RHEA:18965"/>
        <dbReference type="ChEBI" id="CHEBI:15377"/>
        <dbReference type="ChEBI" id="CHEBI:57308"/>
        <dbReference type="ChEBI" id="CHEBI:57845"/>
        <dbReference type="EC" id="4.2.1.75"/>
    </reaction>
</comment>
<dbReference type="Proteomes" id="UP000190061">
    <property type="component" value="Unassembled WGS sequence"/>
</dbReference>
<evidence type="ECO:0000256" key="8">
    <source>
        <dbReference type="ARBA" id="ARBA00048617"/>
    </source>
</evidence>
<dbReference type="InterPro" id="IPR003754">
    <property type="entry name" value="4pyrrol_synth_uPrphyn_synth"/>
</dbReference>
<dbReference type="SUPFAM" id="SSF69618">
    <property type="entry name" value="HemD-like"/>
    <property type="match status" value="1"/>
</dbReference>
<evidence type="ECO:0000313" key="12">
    <source>
        <dbReference type="Proteomes" id="UP000190061"/>
    </source>
</evidence>
<comment type="function">
    <text evidence="6 9">Catalyzes cyclization of the linear tetrapyrrole, hydroxymethylbilane, to the macrocyclic uroporphyrinogen III.</text>
</comment>
<feature type="domain" description="Tetrapyrrole biosynthesis uroporphyrinogen III synthase" evidence="10">
    <location>
        <begin position="53"/>
        <end position="246"/>
    </location>
</feature>
<dbReference type="OrthoDB" id="9787650at2"/>
<dbReference type="InterPro" id="IPR039793">
    <property type="entry name" value="UROS/Hem4"/>
</dbReference>
<dbReference type="EMBL" id="FUXP01000004">
    <property type="protein sequence ID" value="SJZ99213.1"/>
    <property type="molecule type" value="Genomic_DNA"/>
</dbReference>
<dbReference type="RefSeq" id="WP_078758175.1">
    <property type="nucleotide sequence ID" value="NZ_FUXP01000004.1"/>
</dbReference>
<reference evidence="11 12" key="1">
    <citation type="submission" date="2017-02" db="EMBL/GenBank/DDBJ databases">
        <authorList>
            <person name="Peterson S.W."/>
        </authorList>
    </citation>
    <scope>NUCLEOTIDE SEQUENCE [LARGE SCALE GENOMIC DNA]</scope>
    <source>
        <strain evidence="11 12">DSM 21749</strain>
    </source>
</reference>
<evidence type="ECO:0000256" key="9">
    <source>
        <dbReference type="RuleBase" id="RU366031"/>
    </source>
</evidence>
<comment type="similarity">
    <text evidence="2 9">Belongs to the uroporphyrinogen-III synthase family.</text>
</comment>
<evidence type="ECO:0000256" key="5">
    <source>
        <dbReference type="ARBA" id="ARBA00023244"/>
    </source>
</evidence>
<evidence type="ECO:0000256" key="1">
    <source>
        <dbReference type="ARBA" id="ARBA00004772"/>
    </source>
</evidence>
<organism evidence="11 12">
    <name type="scientific">Lysobacter spongiicola DSM 21749</name>
    <dbReference type="NCBI Taxonomy" id="1122188"/>
    <lineage>
        <taxon>Bacteria</taxon>
        <taxon>Pseudomonadati</taxon>
        <taxon>Pseudomonadota</taxon>
        <taxon>Gammaproteobacteria</taxon>
        <taxon>Lysobacterales</taxon>
        <taxon>Lysobacteraceae</taxon>
        <taxon>Novilysobacter</taxon>
    </lineage>
</organism>
<keyword evidence="5 9" id="KW-0627">Porphyrin biosynthesis</keyword>
<evidence type="ECO:0000259" key="10">
    <source>
        <dbReference type="Pfam" id="PF02602"/>
    </source>
</evidence>
<evidence type="ECO:0000256" key="2">
    <source>
        <dbReference type="ARBA" id="ARBA00008133"/>
    </source>
</evidence>
<dbReference type="PANTHER" id="PTHR38042:SF1">
    <property type="entry name" value="UROPORPHYRINOGEN-III SYNTHASE, CHLOROPLASTIC"/>
    <property type="match status" value="1"/>
</dbReference>
<sequence>MPEDKHARAPAWYVISLRPQGEHGPLRSAVERFGGRVVGAAPWRLEMLGGDGVRDVLRRALAAPRVLFTSPAAVRAAAALLPLRAAAGQHWLAVGSGTAAALRKAGVVDVAAPRRMDSEGLLDLPALQQLDGLAVGLVTAPGGRGMLAPALAQRGATIIRADVYRREPVPVTARTLAKLRTLDAPAVLAVSSGEALQRLLAAVPADIAERLQRLHVVAASERLGELTRASGFPKTTIADSARPADLARAAARILGTAAGDRGIR</sequence>
<comment type="pathway">
    <text evidence="1 9">Porphyrin-containing compound metabolism; protoporphyrin-IX biosynthesis; coproporphyrinogen-III from 5-aminolevulinate: step 3/4.</text>
</comment>
<keyword evidence="4 9" id="KW-0456">Lyase</keyword>
<dbReference type="Pfam" id="PF02602">
    <property type="entry name" value="HEM4"/>
    <property type="match status" value="1"/>
</dbReference>
<dbReference type="GO" id="GO:0006782">
    <property type="term" value="P:protoporphyrinogen IX biosynthetic process"/>
    <property type="evidence" value="ECO:0007669"/>
    <property type="project" value="UniProtKB-UniRule"/>
</dbReference>
<name>A0A1T4Q608_9GAMM</name>